<accession>A0A345ZCM3</accession>
<sequence>MLTYCMIFSHGIIDASLGNKKIIIPSFRFMDTDNHSDHEIAPAQQISLFDTIKKTAWVSSDRTSDNLGDVEHTQDYLINYDYDPDKNIIEHNLAPAEYIIDSKGDGNCGYRSFLGSIFINANQSDNASLLVHLNQLLDAQYIPLFKKHDTQFSSNKDDTAVAIKQYLTEQLQKLSEYTDLQEIHDHLNTEYAFVYYMIMFLRYLIADNIAQLNAHTITSIAKHTGDFISDQDQELFTQASELELLLADALQADNTTLPQYLEQIVTWKDELTLDQSRLLAQATGISLYTISQHNQYQPLAISTAQPAHGIATILYTDGHYRIFVPSTQDPADLVQYFEEEKLEKEALNFLPQSDKKITLYKKLTKILFGPAVPQDFSPSMKAEKIRPDIGIEIDSVDAMLITTIVVLSAMLYMKNSK</sequence>
<dbReference type="InterPro" id="IPR038765">
    <property type="entry name" value="Papain-like_cys_pep_sf"/>
</dbReference>
<dbReference type="Pfam" id="PF10275">
    <property type="entry name" value="Peptidase_C65"/>
    <property type="match status" value="1"/>
</dbReference>
<evidence type="ECO:0000313" key="2">
    <source>
        <dbReference type="Proteomes" id="UP000254834"/>
    </source>
</evidence>
<reference evidence="1 2" key="1">
    <citation type="submission" date="2017-12" db="EMBL/GenBank/DDBJ databases">
        <title>Chromulinavorax destructans is a abundant pathogen of dominant heterotrophic picoflagllates.</title>
        <authorList>
            <person name="Deeg C.M."/>
            <person name="Zimmer M."/>
            <person name="Suttle C.A."/>
        </authorList>
    </citation>
    <scope>NUCLEOTIDE SEQUENCE [LARGE SCALE GENOMIC DNA]</scope>
    <source>
        <strain evidence="1 2">SeV1</strain>
    </source>
</reference>
<organism evidence="1 2">
    <name type="scientific">Candidatus Chromulinivorax destructor</name>
    <dbReference type="NCBI Taxonomy" id="2066483"/>
    <lineage>
        <taxon>Bacteria</taxon>
        <taxon>Candidatus Babelota</taxon>
        <taxon>Candidatus Babeliae</taxon>
        <taxon>Candidatus Babeliales</taxon>
        <taxon>Candidatus Chromulinivoraceae</taxon>
        <taxon>Candidatus Chromulinivorax</taxon>
    </lineage>
</organism>
<dbReference type="Proteomes" id="UP000254834">
    <property type="component" value="Chromosome"/>
</dbReference>
<evidence type="ECO:0000313" key="1">
    <source>
        <dbReference type="EMBL" id="AXK61040.1"/>
    </source>
</evidence>
<dbReference type="KEGG" id="cdes:C0J27_04895"/>
<protein>
    <submittedName>
        <fullName evidence="1">Uncharacterized protein</fullName>
    </submittedName>
</protein>
<dbReference type="InterPro" id="IPR042467">
    <property type="entry name" value="Peptidase_C65_otubain_sub2"/>
</dbReference>
<dbReference type="InterPro" id="IPR019400">
    <property type="entry name" value="Peptidase_C65_otubain"/>
</dbReference>
<dbReference type="AlphaFoldDB" id="A0A345ZCM3"/>
<gene>
    <name evidence="1" type="ORF">C0J27_04895</name>
</gene>
<dbReference type="Gene3D" id="1.20.1300.20">
    <property type="entry name" value="Peptidase C65 Otubain, subdomain 2"/>
    <property type="match status" value="1"/>
</dbReference>
<dbReference type="EMBL" id="CP025544">
    <property type="protein sequence ID" value="AXK61040.1"/>
    <property type="molecule type" value="Genomic_DNA"/>
</dbReference>
<keyword evidence="2" id="KW-1185">Reference proteome</keyword>
<dbReference type="SUPFAM" id="SSF54001">
    <property type="entry name" value="Cysteine proteinases"/>
    <property type="match status" value="1"/>
</dbReference>
<name>A0A345ZCM3_9BACT</name>
<proteinExistence type="predicted"/>